<dbReference type="CDD" id="cd23993">
    <property type="entry name" value="Seipin"/>
    <property type="match status" value="1"/>
</dbReference>
<keyword evidence="11" id="KW-1185">Reference proteome</keyword>
<feature type="compositionally biased region" description="Low complexity" evidence="8">
    <location>
        <begin position="525"/>
        <end position="539"/>
    </location>
</feature>
<keyword evidence="3 9" id="KW-0812">Transmembrane</keyword>
<dbReference type="GO" id="GO:0006629">
    <property type="term" value="P:lipid metabolic process"/>
    <property type="evidence" value="ECO:0007669"/>
    <property type="project" value="UniProtKB-KW"/>
</dbReference>
<dbReference type="AlphaFoldDB" id="A0A6I8NHJ2"/>
<reference evidence="10" key="3">
    <citation type="submission" date="2025-09" db="UniProtKB">
        <authorList>
            <consortium name="Ensembl"/>
        </authorList>
    </citation>
    <scope>IDENTIFICATION</scope>
    <source>
        <strain evidence="10">Glennie</strain>
    </source>
</reference>
<dbReference type="GO" id="GO:0140042">
    <property type="term" value="P:lipid droplet formation"/>
    <property type="evidence" value="ECO:0007669"/>
    <property type="project" value="UniProtKB-ARBA"/>
</dbReference>
<reference evidence="10 11" key="1">
    <citation type="journal article" date="2008" name="Nature">
        <title>Genome analysis of the platypus reveals unique signatures of evolution.</title>
        <authorList>
            <person name="Warren W.C."/>
            <person name="Hillier L.W."/>
            <person name="Marshall Graves J.A."/>
            <person name="Birney E."/>
            <person name="Ponting C.P."/>
            <person name="Grutzner F."/>
            <person name="Belov K."/>
            <person name="Miller W."/>
            <person name="Clarke L."/>
            <person name="Chinwalla A.T."/>
            <person name="Yang S.P."/>
            <person name="Heger A."/>
            <person name="Locke D.P."/>
            <person name="Miethke P."/>
            <person name="Waters P.D."/>
            <person name="Veyrunes F."/>
            <person name="Fulton L."/>
            <person name="Fulton B."/>
            <person name="Graves T."/>
            <person name="Wallis J."/>
            <person name="Puente X.S."/>
            <person name="Lopez-Otin C."/>
            <person name="Ordonez G.R."/>
            <person name="Eichler E.E."/>
            <person name="Chen L."/>
            <person name="Cheng Z."/>
            <person name="Deakin J.E."/>
            <person name="Alsop A."/>
            <person name="Thompson K."/>
            <person name="Kirby P."/>
            <person name="Papenfuss A.T."/>
            <person name="Wakefield M.J."/>
            <person name="Olender T."/>
            <person name="Lancet D."/>
            <person name="Huttley G.A."/>
            <person name="Smit A.F."/>
            <person name="Pask A."/>
            <person name="Temple-Smith P."/>
            <person name="Batzer M.A."/>
            <person name="Walker J.A."/>
            <person name="Konkel M.K."/>
            <person name="Harris R.S."/>
            <person name="Whittington C.M."/>
            <person name="Wong E.S."/>
            <person name="Gemmell N.J."/>
            <person name="Buschiazzo E."/>
            <person name="Vargas Jentzsch I.M."/>
            <person name="Merkel A."/>
            <person name="Schmitz J."/>
            <person name="Zemann A."/>
            <person name="Churakov G."/>
            <person name="Kriegs J.O."/>
            <person name="Brosius J."/>
            <person name="Murchison E.P."/>
            <person name="Sachidanandam R."/>
            <person name="Smith C."/>
            <person name="Hannon G.J."/>
            <person name="Tsend-Ayush E."/>
            <person name="McMillan D."/>
            <person name="Attenborough R."/>
            <person name="Rens W."/>
            <person name="Ferguson-Smith M."/>
            <person name="Lefevre C.M."/>
            <person name="Sharp J.A."/>
            <person name="Nicholas K.R."/>
            <person name="Ray D.A."/>
            <person name="Kube M."/>
            <person name="Reinhardt R."/>
            <person name="Pringle T.H."/>
            <person name="Taylor J."/>
            <person name="Jones R.C."/>
            <person name="Nixon B."/>
            <person name="Dacheux J.L."/>
            <person name="Niwa H."/>
            <person name="Sekita Y."/>
            <person name="Huang X."/>
            <person name="Stark A."/>
            <person name="Kheradpour P."/>
            <person name="Kellis M."/>
            <person name="Flicek P."/>
            <person name="Chen Y."/>
            <person name="Webber C."/>
            <person name="Hardison R."/>
            <person name="Nelson J."/>
            <person name="Hallsworth-Pepin K."/>
            <person name="Delehaunty K."/>
            <person name="Markovic C."/>
            <person name="Minx P."/>
            <person name="Feng Y."/>
            <person name="Kremitzki C."/>
            <person name="Mitreva M."/>
            <person name="Glasscock J."/>
            <person name="Wylie T."/>
            <person name="Wohldmann P."/>
            <person name="Thiru P."/>
            <person name="Nhan M.N."/>
            <person name="Pohl C.S."/>
            <person name="Smith S.M."/>
            <person name="Hou S."/>
            <person name="Nefedov M."/>
            <person name="de Jong P.J."/>
            <person name="Renfree M.B."/>
            <person name="Mardis E.R."/>
            <person name="Wilson R.K."/>
        </authorList>
    </citation>
    <scope>NUCLEOTIDE SEQUENCE [LARGE SCALE GENOMIC DNA]</scope>
    <source>
        <strain evidence="10 11">Glennie</strain>
    </source>
</reference>
<dbReference type="InterPro" id="IPR009617">
    <property type="entry name" value="Seipin"/>
</dbReference>
<accession>A0A6I8NHJ2</accession>
<feature type="region of interest" description="Disordered" evidence="8">
    <location>
        <begin position="367"/>
        <end position="554"/>
    </location>
</feature>
<dbReference type="PANTHER" id="PTHR21212:SF0">
    <property type="entry name" value="SEIPIN"/>
    <property type="match status" value="1"/>
</dbReference>
<feature type="transmembrane region" description="Helical" evidence="9">
    <location>
        <begin position="116"/>
        <end position="142"/>
    </location>
</feature>
<dbReference type="GO" id="GO:0019915">
    <property type="term" value="P:lipid storage"/>
    <property type="evidence" value="ECO:0000318"/>
    <property type="project" value="GO_Central"/>
</dbReference>
<evidence type="ECO:0000256" key="7">
    <source>
        <dbReference type="ARBA" id="ARBA00023136"/>
    </source>
</evidence>
<evidence type="ECO:0000256" key="9">
    <source>
        <dbReference type="SAM" id="Phobius"/>
    </source>
</evidence>
<keyword evidence="5 9" id="KW-1133">Transmembrane helix</keyword>
<feature type="region of interest" description="Disordered" evidence="8">
    <location>
        <begin position="68"/>
        <end position="95"/>
    </location>
</feature>
<dbReference type="Bgee" id="ENSOANG00000040832">
    <property type="expression patterns" value="Expressed in testis and 7 other cell types or tissues"/>
</dbReference>
<organism evidence="10 11">
    <name type="scientific">Ornithorhynchus anatinus</name>
    <name type="common">Duckbill platypus</name>
    <dbReference type="NCBI Taxonomy" id="9258"/>
    <lineage>
        <taxon>Eukaryota</taxon>
        <taxon>Metazoa</taxon>
        <taxon>Chordata</taxon>
        <taxon>Craniata</taxon>
        <taxon>Vertebrata</taxon>
        <taxon>Euteleostomi</taxon>
        <taxon>Mammalia</taxon>
        <taxon>Monotremata</taxon>
        <taxon>Ornithorhynchidae</taxon>
        <taxon>Ornithorhynchus</taxon>
    </lineage>
</organism>
<dbReference type="GO" id="GO:0005789">
    <property type="term" value="C:endoplasmic reticulum membrane"/>
    <property type="evidence" value="ECO:0000318"/>
    <property type="project" value="GO_Central"/>
</dbReference>
<evidence type="ECO:0000256" key="5">
    <source>
        <dbReference type="ARBA" id="ARBA00022989"/>
    </source>
</evidence>
<evidence type="ECO:0000313" key="10">
    <source>
        <dbReference type="Ensembl" id="ENSOANP00000040184.1"/>
    </source>
</evidence>
<evidence type="ECO:0000256" key="3">
    <source>
        <dbReference type="ARBA" id="ARBA00022692"/>
    </source>
</evidence>
<name>A0A6I8NHJ2_ORNAN</name>
<dbReference type="Ensembl" id="ENSOANT00000049589.1">
    <property type="protein sequence ID" value="ENSOANP00000040184.1"/>
    <property type="gene ID" value="ENSOANG00000040832.1"/>
</dbReference>
<feature type="compositionally biased region" description="Basic residues" evidence="8">
    <location>
        <begin position="70"/>
        <end position="86"/>
    </location>
</feature>
<evidence type="ECO:0000256" key="1">
    <source>
        <dbReference type="ARBA" id="ARBA00004477"/>
    </source>
</evidence>
<comment type="subcellular location">
    <subcellularLocation>
        <location evidence="1">Endoplasmic reticulum membrane</location>
        <topology evidence="1">Multi-pass membrane protein</topology>
    </subcellularLocation>
</comment>
<dbReference type="Pfam" id="PF06775">
    <property type="entry name" value="Seipin"/>
    <property type="match status" value="1"/>
</dbReference>
<dbReference type="Proteomes" id="UP000002279">
    <property type="component" value="Chromosome 3"/>
</dbReference>
<sequence length="581" mass="62651">METSRPAALVRAPRADAPEAQLAAEVLTRLNRVTHLITVNVRHINDTLERILLDQPDVEELERMLERPAAHGRARRPAAGRARRRSGPGMAGDPPPALLWVQEAGRGLAGRARRCLLQAGVLACTVLLLLWVSVFLYGSFYYSYMPTVSHLSPVHVVYRSDCDSPGPTLCSFPTANVTLVKSGRDRALMYGQPYRISLELELPESPVNRELGMFMVTIACYTRGGRVISSSARSAMLHYRSALLRHLDTLVFSSLLLSGFAEQKQLLEVELYADYREDSYAPTTGAVIQIHSNRIQLYGAQLRIHAHFTGLRYLLYNFPVTSALVGIASNLTFLSVIVLFSYLQWVWGGVWPRDRFSPQAYIRDGDRCRQEAQRQVPAHQTGSRGREALTPAAGGRPDRGRGPGRCVPEPARGAGGWERSGSRSSQLRPVRPNSVPLPSSPLTSTPVPLPRRAAGGGGGGGGGGRGGEGTRAAVASRGGPGAGDERWFGFLGGRHAADGGQPAPDASRDGGERRVPVDGSPTPPRLLQLLRSPPATSLPLAPPVPDPRPSPRPVINSLVSGWLPVCSGRGEGQGEIPLLGL</sequence>
<dbReference type="GeneTree" id="ENSGT00390000011639"/>
<evidence type="ECO:0000313" key="11">
    <source>
        <dbReference type="Proteomes" id="UP000002279"/>
    </source>
</evidence>
<gene>
    <name evidence="10" type="primary">BSCL2</name>
</gene>
<dbReference type="FunCoup" id="A0A6I8NHJ2">
    <property type="interactions" value="831"/>
</dbReference>
<evidence type="ECO:0000256" key="8">
    <source>
        <dbReference type="SAM" id="MobiDB-lite"/>
    </source>
</evidence>
<keyword evidence="4" id="KW-0256">Endoplasmic reticulum</keyword>
<keyword evidence="6" id="KW-0443">Lipid metabolism</keyword>
<keyword evidence="7 9" id="KW-0472">Membrane</keyword>
<feature type="compositionally biased region" description="Low complexity" evidence="8">
    <location>
        <begin position="427"/>
        <end position="453"/>
    </location>
</feature>
<dbReference type="PANTHER" id="PTHR21212">
    <property type="entry name" value="BERNARDINELLI-SEIP CONGENITAL LIPODYSTROPHY 2 HOMOLOG BSCL2 PROTEIN"/>
    <property type="match status" value="1"/>
</dbReference>
<reference evidence="10" key="2">
    <citation type="submission" date="2025-08" db="UniProtKB">
        <authorList>
            <consortium name="Ensembl"/>
        </authorList>
    </citation>
    <scope>IDENTIFICATION</scope>
    <source>
        <strain evidence="10">Glennie</strain>
    </source>
</reference>
<feature type="compositionally biased region" description="Pro residues" evidence="8">
    <location>
        <begin position="540"/>
        <end position="552"/>
    </location>
</feature>
<feature type="compositionally biased region" description="Gly residues" evidence="8">
    <location>
        <begin position="454"/>
        <end position="469"/>
    </location>
</feature>
<dbReference type="InParanoid" id="A0A6I8NHJ2"/>
<dbReference type="GO" id="GO:0034389">
    <property type="term" value="P:lipid droplet organization"/>
    <property type="evidence" value="ECO:0000318"/>
    <property type="project" value="GO_Central"/>
</dbReference>
<feature type="compositionally biased region" description="Basic and acidic residues" evidence="8">
    <location>
        <begin position="506"/>
        <end position="516"/>
    </location>
</feature>
<evidence type="ECO:0000256" key="6">
    <source>
        <dbReference type="ARBA" id="ARBA00023098"/>
    </source>
</evidence>
<evidence type="ECO:0000256" key="2">
    <source>
        <dbReference type="ARBA" id="ARBA00022064"/>
    </source>
</evidence>
<protein>
    <recommendedName>
        <fullName evidence="2">Seipin</fullName>
    </recommendedName>
</protein>
<evidence type="ECO:0000256" key="4">
    <source>
        <dbReference type="ARBA" id="ARBA00022824"/>
    </source>
</evidence>
<proteinExistence type="predicted"/>